<reference evidence="1" key="1">
    <citation type="submission" date="2018-04" db="EMBL/GenBank/DDBJ databases">
        <title>Whole genome sequencing of Hypsizygus marmoreus.</title>
        <authorList>
            <person name="Choi I.-G."/>
            <person name="Min B."/>
            <person name="Kim J.-G."/>
            <person name="Kim S."/>
            <person name="Oh Y.-L."/>
            <person name="Kong W.-S."/>
            <person name="Park H."/>
            <person name="Jeong J."/>
            <person name="Song E.-S."/>
        </authorList>
    </citation>
    <scope>NUCLEOTIDE SEQUENCE [LARGE SCALE GENOMIC DNA]</scope>
    <source>
        <strain evidence="1">51987-8</strain>
    </source>
</reference>
<dbReference type="AlphaFoldDB" id="A0A369K3A2"/>
<evidence type="ECO:0000313" key="1">
    <source>
        <dbReference type="EMBL" id="RDB26254.1"/>
    </source>
</evidence>
<comment type="caution">
    <text evidence="1">The sequence shown here is derived from an EMBL/GenBank/DDBJ whole genome shotgun (WGS) entry which is preliminary data.</text>
</comment>
<dbReference type="Proteomes" id="UP000076154">
    <property type="component" value="Unassembled WGS sequence"/>
</dbReference>
<evidence type="ECO:0000313" key="2">
    <source>
        <dbReference type="Proteomes" id="UP000076154"/>
    </source>
</evidence>
<proteinExistence type="predicted"/>
<organism evidence="1 2">
    <name type="scientific">Hypsizygus marmoreus</name>
    <name type="common">White beech mushroom</name>
    <name type="synonym">Agaricus marmoreus</name>
    <dbReference type="NCBI Taxonomy" id="39966"/>
    <lineage>
        <taxon>Eukaryota</taxon>
        <taxon>Fungi</taxon>
        <taxon>Dikarya</taxon>
        <taxon>Basidiomycota</taxon>
        <taxon>Agaricomycotina</taxon>
        <taxon>Agaricomycetes</taxon>
        <taxon>Agaricomycetidae</taxon>
        <taxon>Agaricales</taxon>
        <taxon>Tricholomatineae</taxon>
        <taxon>Lyophyllaceae</taxon>
        <taxon>Hypsizygus</taxon>
    </lineage>
</organism>
<gene>
    <name evidence="1" type="ORF">Hypma_006073</name>
</gene>
<feature type="non-terminal residue" evidence="1">
    <location>
        <position position="1"/>
    </location>
</feature>
<sequence length="214" mass="23684">VTGAARSAYQSHFVPLRRTIQEGSVFRGSGIQTQRQIQFSSLCDHNMTRDSDVGRIEEEIIARTPPFSANGRRAFLFGDTCNDVATVMVPPNVGTAVAFTVDDLAVEIWVDPEEFYSAVVIDMSKRSVFLDHIRTENDEDILLENGFTICYKVQKPGGIRNHLIYELSNGCSVNGNLLVFKHAALGSLEDVDMDRDLPVVLALVTSAMIYGVIR</sequence>
<dbReference type="InParanoid" id="A0A369K3A2"/>
<accession>A0A369K3A2</accession>
<protein>
    <submittedName>
        <fullName evidence="1">Uncharacterized protein</fullName>
    </submittedName>
</protein>
<name>A0A369K3A2_HYPMA</name>
<keyword evidence="2" id="KW-1185">Reference proteome</keyword>
<dbReference type="EMBL" id="LUEZ02000040">
    <property type="protein sequence ID" value="RDB26254.1"/>
    <property type="molecule type" value="Genomic_DNA"/>
</dbReference>